<feature type="transmembrane region" description="Helical" evidence="6">
    <location>
        <begin position="215"/>
        <end position="233"/>
    </location>
</feature>
<name>A0A1C3WGV5_9HYPH</name>
<gene>
    <name evidence="7" type="ORF">GA0061100_11879</name>
</gene>
<feature type="transmembrane region" description="Helical" evidence="6">
    <location>
        <begin position="165"/>
        <end position="183"/>
    </location>
</feature>
<dbReference type="Proteomes" id="UP000186228">
    <property type="component" value="Unassembled WGS sequence"/>
</dbReference>
<evidence type="ECO:0000256" key="5">
    <source>
        <dbReference type="ARBA" id="ARBA00023136"/>
    </source>
</evidence>
<feature type="transmembrane region" description="Helical" evidence="6">
    <location>
        <begin position="259"/>
        <end position="281"/>
    </location>
</feature>
<keyword evidence="7" id="KW-0813">Transport</keyword>
<dbReference type="Pfam" id="PF02653">
    <property type="entry name" value="BPD_transp_2"/>
    <property type="match status" value="1"/>
</dbReference>
<accession>A0A1C3WGV5</accession>
<dbReference type="OrthoDB" id="9809785at2"/>
<dbReference type="STRING" id="52131.GA0061100_11879"/>
<dbReference type="InterPro" id="IPR001851">
    <property type="entry name" value="ABC_transp_permease"/>
</dbReference>
<dbReference type="PANTHER" id="PTHR47089">
    <property type="entry name" value="ABC TRANSPORTER, PERMEASE PROTEIN"/>
    <property type="match status" value="1"/>
</dbReference>
<keyword evidence="7" id="KW-0762">Sugar transport</keyword>
<dbReference type="PANTHER" id="PTHR47089:SF1">
    <property type="entry name" value="GUANOSINE ABC TRANSPORTER PERMEASE PROTEIN NUPP"/>
    <property type="match status" value="1"/>
</dbReference>
<keyword evidence="5 6" id="KW-0472">Membrane</keyword>
<feature type="transmembrane region" description="Helical" evidence="6">
    <location>
        <begin position="344"/>
        <end position="368"/>
    </location>
</feature>
<reference evidence="8" key="1">
    <citation type="submission" date="2016-08" db="EMBL/GenBank/DDBJ databases">
        <authorList>
            <person name="Varghese N."/>
            <person name="Submissions Spin"/>
        </authorList>
    </citation>
    <scope>NUCLEOTIDE SEQUENCE [LARGE SCALE GENOMIC DNA]</scope>
    <source>
        <strain evidence="8">CCBAU 57015</strain>
    </source>
</reference>
<dbReference type="AlphaFoldDB" id="A0A1C3WGV5"/>
<dbReference type="EMBL" id="FMAC01000018">
    <property type="protein sequence ID" value="SCB39158.1"/>
    <property type="molecule type" value="Genomic_DNA"/>
</dbReference>
<evidence type="ECO:0000256" key="2">
    <source>
        <dbReference type="ARBA" id="ARBA00022475"/>
    </source>
</evidence>
<keyword evidence="8" id="KW-1185">Reference proteome</keyword>
<feature type="transmembrane region" description="Helical" evidence="6">
    <location>
        <begin position="133"/>
        <end position="153"/>
    </location>
</feature>
<evidence type="ECO:0000256" key="4">
    <source>
        <dbReference type="ARBA" id="ARBA00022989"/>
    </source>
</evidence>
<keyword evidence="4 6" id="KW-1133">Transmembrane helix</keyword>
<organism evidence="7 8">
    <name type="scientific">Rhizobium hainanense</name>
    <dbReference type="NCBI Taxonomy" id="52131"/>
    <lineage>
        <taxon>Bacteria</taxon>
        <taxon>Pseudomonadati</taxon>
        <taxon>Pseudomonadota</taxon>
        <taxon>Alphaproteobacteria</taxon>
        <taxon>Hyphomicrobiales</taxon>
        <taxon>Rhizobiaceae</taxon>
        <taxon>Rhizobium/Agrobacterium group</taxon>
        <taxon>Rhizobium</taxon>
    </lineage>
</organism>
<protein>
    <submittedName>
        <fullName evidence="7">Simple sugar transport system permease protein</fullName>
    </submittedName>
</protein>
<evidence type="ECO:0000256" key="3">
    <source>
        <dbReference type="ARBA" id="ARBA00022692"/>
    </source>
</evidence>
<evidence type="ECO:0000256" key="1">
    <source>
        <dbReference type="ARBA" id="ARBA00004651"/>
    </source>
</evidence>
<evidence type="ECO:0000313" key="8">
    <source>
        <dbReference type="Proteomes" id="UP000186228"/>
    </source>
</evidence>
<keyword evidence="2" id="KW-1003">Cell membrane</keyword>
<feature type="transmembrane region" description="Helical" evidence="6">
    <location>
        <begin position="301"/>
        <end position="324"/>
    </location>
</feature>
<dbReference type="RefSeq" id="WP_075856885.1">
    <property type="nucleotide sequence ID" value="NZ_FMAC01000018.1"/>
</dbReference>
<dbReference type="CDD" id="cd06580">
    <property type="entry name" value="TM_PBP1_transp_TpRbsC_like"/>
    <property type="match status" value="1"/>
</dbReference>
<dbReference type="GO" id="GO:0022857">
    <property type="term" value="F:transmembrane transporter activity"/>
    <property type="evidence" value="ECO:0007669"/>
    <property type="project" value="InterPro"/>
</dbReference>
<evidence type="ECO:0000313" key="7">
    <source>
        <dbReference type="EMBL" id="SCB39158.1"/>
    </source>
</evidence>
<evidence type="ECO:0000256" key="6">
    <source>
        <dbReference type="SAM" id="Phobius"/>
    </source>
</evidence>
<dbReference type="GO" id="GO:0005886">
    <property type="term" value="C:plasma membrane"/>
    <property type="evidence" value="ECO:0007669"/>
    <property type="project" value="UniProtKB-SubCell"/>
</dbReference>
<proteinExistence type="predicted"/>
<sequence>MSDPANSSQNSSQNSSRSWPAQLSRLVFVLAAALGCGFVLTTMVSAEPVKAYGALLTGAWPDFSWSEAGGFTVRRMTRLGSLIEDATTLTLVGLAVAIPFRARQFSMGADGQLFLGALAAAAVSLHVSGPSILVIPAACLAAMTVAFLFGLFPGILKARFDANEIVTTLMLNVIAVQLYRLAITDWMRDPKGGFITTPPLPDAATLTSLLVRTNVSWMAVVAIFASICAWLLIKRTTIGYEITVVGENPKFAAQVGIPVAKATALSMAIGGAFAGLAGFHISNGLLKALPVDLTPGLGFDGIVVALLARNNPLAIPLVAILYAYLRIGAQVMERSSDVTREMVLIIQAFIILFVVAERFGPTFIANWLGKRAMKERAA</sequence>
<comment type="subcellular location">
    <subcellularLocation>
        <location evidence="1">Cell membrane</location>
        <topology evidence="1">Multi-pass membrane protein</topology>
    </subcellularLocation>
</comment>
<keyword evidence="3 6" id="KW-0812">Transmembrane</keyword>